<comment type="caution">
    <text evidence="1">The sequence shown here is derived from an EMBL/GenBank/DDBJ whole genome shotgun (WGS) entry which is preliminary data.</text>
</comment>
<name>A0ACA9MQE4_9GLOM</name>
<feature type="non-terminal residue" evidence="1">
    <location>
        <position position="172"/>
    </location>
</feature>
<gene>
    <name evidence="1" type="ORF">SCALOS_LOCUS7158</name>
</gene>
<keyword evidence="2" id="KW-1185">Reference proteome</keyword>
<organism evidence="1 2">
    <name type="scientific">Scutellospora calospora</name>
    <dbReference type="NCBI Taxonomy" id="85575"/>
    <lineage>
        <taxon>Eukaryota</taxon>
        <taxon>Fungi</taxon>
        <taxon>Fungi incertae sedis</taxon>
        <taxon>Mucoromycota</taxon>
        <taxon>Glomeromycotina</taxon>
        <taxon>Glomeromycetes</taxon>
        <taxon>Diversisporales</taxon>
        <taxon>Gigasporaceae</taxon>
        <taxon>Scutellospora</taxon>
    </lineage>
</organism>
<dbReference type="Proteomes" id="UP000789860">
    <property type="component" value="Unassembled WGS sequence"/>
</dbReference>
<dbReference type="EMBL" id="CAJVPM010015371">
    <property type="protein sequence ID" value="CAG8607486.1"/>
    <property type="molecule type" value="Genomic_DNA"/>
</dbReference>
<reference evidence="1" key="1">
    <citation type="submission" date="2021-06" db="EMBL/GenBank/DDBJ databases">
        <authorList>
            <person name="Kallberg Y."/>
            <person name="Tangrot J."/>
            <person name="Rosling A."/>
        </authorList>
    </citation>
    <scope>NUCLEOTIDE SEQUENCE</scope>
    <source>
        <strain evidence="1">AU212A</strain>
    </source>
</reference>
<sequence length="172" mass="19330">KLERRIEAEENVNQRQEGLTRGFQEAVDTYCNRTDNKEETTSKIAKRYQNINMSDNEDTSDITSSTTTSTASNHNSKQKSSSTFSYEQKLKNDKNGVALAFDGWKNILKQYIFSSLFILSTGETLIWKATDISSERECIIEIIPKIKSIINEASDLGAKLSAIVSNSIPVYS</sequence>
<feature type="non-terminal residue" evidence="1">
    <location>
        <position position="1"/>
    </location>
</feature>
<accession>A0ACA9MQE4</accession>
<evidence type="ECO:0000313" key="1">
    <source>
        <dbReference type="EMBL" id="CAG8607486.1"/>
    </source>
</evidence>
<evidence type="ECO:0000313" key="2">
    <source>
        <dbReference type="Proteomes" id="UP000789860"/>
    </source>
</evidence>
<protein>
    <submittedName>
        <fullName evidence="1">11179_t:CDS:1</fullName>
    </submittedName>
</protein>
<proteinExistence type="predicted"/>